<feature type="transmembrane region" description="Helical" evidence="7">
    <location>
        <begin position="117"/>
        <end position="138"/>
    </location>
</feature>
<comment type="cofactor">
    <cofactor evidence="7">
        <name>FMN</name>
        <dbReference type="ChEBI" id="CHEBI:58210"/>
    </cofactor>
    <text evidence="7">Binds 1 FMN per subunit.</text>
</comment>
<dbReference type="GO" id="GO:0009055">
    <property type="term" value="F:electron transfer activity"/>
    <property type="evidence" value="ECO:0007669"/>
    <property type="project" value="UniProtKB-UniRule"/>
</dbReference>
<keyword evidence="7" id="KW-0249">Electron transport</keyword>
<evidence type="ECO:0000256" key="2">
    <source>
        <dbReference type="ARBA" id="ARBA00022448"/>
    </source>
</evidence>
<dbReference type="GO" id="GO:0020037">
    <property type="term" value="F:heme binding"/>
    <property type="evidence" value="ECO:0007669"/>
    <property type="project" value="UniProtKB-UniRule"/>
</dbReference>
<keyword evidence="7" id="KW-0479">Metal-binding</keyword>
<evidence type="ECO:0000313" key="10">
    <source>
        <dbReference type="Proteomes" id="UP000184932"/>
    </source>
</evidence>
<evidence type="ECO:0000256" key="5">
    <source>
        <dbReference type="ARBA" id="ARBA00023004"/>
    </source>
</evidence>
<dbReference type="GO" id="GO:0046872">
    <property type="term" value="F:metal ion binding"/>
    <property type="evidence" value="ECO:0007669"/>
    <property type="project" value="UniProtKB-KW"/>
</dbReference>
<dbReference type="NCBIfam" id="NF003833">
    <property type="entry name" value="PRK05419.1-5"/>
    <property type="match status" value="1"/>
</dbReference>
<proteinExistence type="inferred from homology"/>
<keyword evidence="7" id="KW-0285">Flavoprotein</keyword>
<evidence type="ECO:0000259" key="8">
    <source>
        <dbReference type="Pfam" id="PF01794"/>
    </source>
</evidence>
<feature type="transmembrane region" description="Helical" evidence="7">
    <location>
        <begin position="174"/>
        <end position="192"/>
    </location>
</feature>
<keyword evidence="3 7" id="KW-0812">Transmembrane</keyword>
<dbReference type="GO" id="GO:0010181">
    <property type="term" value="F:FMN binding"/>
    <property type="evidence" value="ECO:0007669"/>
    <property type="project" value="UniProtKB-UniRule"/>
</dbReference>
<accession>A0A1N6H4H3</accession>
<protein>
    <recommendedName>
        <fullName evidence="7">Protein-methionine-sulfoxide reductase heme-binding subunit MsrQ</fullName>
    </recommendedName>
    <alternativeName>
        <fullName evidence="7">Flavocytochrome MsrQ</fullName>
    </alternativeName>
</protein>
<keyword evidence="7" id="KW-0349">Heme</keyword>
<dbReference type="GO" id="GO:0016679">
    <property type="term" value="F:oxidoreductase activity, acting on diphenols and related substances as donors"/>
    <property type="evidence" value="ECO:0007669"/>
    <property type="project" value="TreeGrafter"/>
</dbReference>
<dbReference type="InterPro" id="IPR013130">
    <property type="entry name" value="Fe3_Rdtase_TM_dom"/>
</dbReference>
<evidence type="ECO:0000256" key="4">
    <source>
        <dbReference type="ARBA" id="ARBA00022989"/>
    </source>
</evidence>
<name>A0A1N6H4H3_9RHOB</name>
<keyword evidence="4 7" id="KW-1133">Transmembrane helix</keyword>
<comment type="function">
    <text evidence="7">Part of the MsrPQ system that repairs oxidized periplasmic proteins containing methionine sulfoxide residues (Met-O), using respiratory chain electrons. Thus protects these proteins from oxidative-stress damage caused by reactive species of oxygen and chlorine generated by the host defense mechanisms. MsrPQ is essential for the maintenance of envelope integrity under bleach stress, rescuing a wide series of structurally unrelated periplasmic proteins from methionine oxidation. MsrQ provides electrons for reduction to the reductase catalytic subunit MsrP, using the quinone pool of the respiratory chain.</text>
</comment>
<evidence type="ECO:0000256" key="3">
    <source>
        <dbReference type="ARBA" id="ARBA00022692"/>
    </source>
</evidence>
<dbReference type="RefSeq" id="WP_074257016.1">
    <property type="nucleotide sequence ID" value="NZ_FSRL01000001.1"/>
</dbReference>
<evidence type="ECO:0000256" key="6">
    <source>
        <dbReference type="ARBA" id="ARBA00023136"/>
    </source>
</evidence>
<keyword evidence="10" id="KW-1185">Reference proteome</keyword>
<keyword evidence="7" id="KW-1003">Cell membrane</keyword>
<feature type="transmembrane region" description="Helical" evidence="7">
    <location>
        <begin position="12"/>
        <end position="32"/>
    </location>
</feature>
<evidence type="ECO:0000256" key="7">
    <source>
        <dbReference type="HAMAP-Rule" id="MF_01207"/>
    </source>
</evidence>
<comment type="subunit">
    <text evidence="7">Heterodimer of a catalytic subunit (MsrP) and a heme-binding subunit (MsrQ).</text>
</comment>
<dbReference type="PANTHER" id="PTHR36964">
    <property type="entry name" value="PROTEIN-METHIONINE-SULFOXIDE REDUCTASE HEME-BINDING SUBUNIT MSRQ"/>
    <property type="match status" value="1"/>
</dbReference>
<feature type="transmembrane region" description="Helical" evidence="7">
    <location>
        <begin position="82"/>
        <end position="105"/>
    </location>
</feature>
<evidence type="ECO:0000313" key="9">
    <source>
        <dbReference type="EMBL" id="SIO14674.1"/>
    </source>
</evidence>
<dbReference type="EMBL" id="FSRL01000001">
    <property type="protein sequence ID" value="SIO14674.1"/>
    <property type="molecule type" value="Genomic_DNA"/>
</dbReference>
<comment type="similarity">
    <text evidence="7">Belongs to the MsrQ family.</text>
</comment>
<dbReference type="GO" id="GO:0005886">
    <property type="term" value="C:plasma membrane"/>
    <property type="evidence" value="ECO:0007669"/>
    <property type="project" value="UniProtKB-SubCell"/>
</dbReference>
<dbReference type="HAMAP" id="MF_01207">
    <property type="entry name" value="MsrQ"/>
    <property type="match status" value="1"/>
</dbReference>
<dbReference type="PANTHER" id="PTHR36964:SF1">
    <property type="entry name" value="PROTEIN-METHIONINE-SULFOXIDE REDUCTASE HEME-BINDING SUBUNIT MSRQ"/>
    <property type="match status" value="1"/>
</dbReference>
<keyword evidence="5 7" id="KW-0408">Iron</keyword>
<dbReference type="GO" id="GO:0030091">
    <property type="term" value="P:protein repair"/>
    <property type="evidence" value="ECO:0007669"/>
    <property type="project" value="UniProtKB-UniRule"/>
</dbReference>
<dbReference type="STRING" id="1217970.SAMN05444002_3071"/>
<dbReference type="Pfam" id="PF01794">
    <property type="entry name" value="Ferric_reduct"/>
    <property type="match status" value="1"/>
</dbReference>
<feature type="domain" description="Ferric oxidoreductase" evidence="8">
    <location>
        <begin position="52"/>
        <end position="161"/>
    </location>
</feature>
<reference evidence="10" key="1">
    <citation type="submission" date="2016-11" db="EMBL/GenBank/DDBJ databases">
        <authorList>
            <person name="Varghese N."/>
            <person name="Submissions S."/>
        </authorList>
    </citation>
    <scope>NUCLEOTIDE SEQUENCE [LARGE SCALE GENOMIC DNA]</scope>
    <source>
        <strain evidence="10">DSM 29440</strain>
    </source>
</reference>
<keyword evidence="6 7" id="KW-0472">Membrane</keyword>
<feature type="transmembrane region" description="Helical" evidence="7">
    <location>
        <begin position="150"/>
        <end position="168"/>
    </location>
</feature>
<dbReference type="OrthoDB" id="9788328at2"/>
<gene>
    <name evidence="7" type="primary">msrQ</name>
    <name evidence="9" type="ORF">SAMN05444002_3071</name>
</gene>
<sequence length="202" mass="22522">MIDALNTTLRKVPAWITYLVAPLPAAFWLWQGATGASGPEPIKALEHSLGEFALQLLIAGLAITPLRKWAGLNLLKFRRAVGVVAFFYVLLHFLTWLVLDMSLLWGQLLGDIVKRPYITIGFIGFVLLIPLAVTSNTLSVRRLGARWRKLHKLVYPAVLLGGLHWVWLAKGWQAEPLFYMGAILGILALRVIPKPRKRAVTA</sequence>
<organism evidence="9 10">
    <name type="scientific">Vannielia litorea</name>
    <dbReference type="NCBI Taxonomy" id="1217970"/>
    <lineage>
        <taxon>Bacteria</taxon>
        <taxon>Pseudomonadati</taxon>
        <taxon>Pseudomonadota</taxon>
        <taxon>Alphaproteobacteria</taxon>
        <taxon>Rhodobacterales</taxon>
        <taxon>Paracoccaceae</taxon>
        <taxon>Vannielia</taxon>
    </lineage>
</organism>
<dbReference type="InterPro" id="IPR022837">
    <property type="entry name" value="MsrQ-like"/>
</dbReference>
<comment type="subcellular location">
    <subcellularLocation>
        <location evidence="7">Cell membrane</location>
        <topology evidence="7">Multi-pass membrane protein</topology>
    </subcellularLocation>
    <subcellularLocation>
        <location evidence="1">Membrane</location>
        <topology evidence="1">Multi-pass membrane protein</topology>
    </subcellularLocation>
</comment>
<evidence type="ECO:0000256" key="1">
    <source>
        <dbReference type="ARBA" id="ARBA00004141"/>
    </source>
</evidence>
<feature type="transmembrane region" description="Helical" evidence="7">
    <location>
        <begin position="52"/>
        <end position="70"/>
    </location>
</feature>
<comment type="cofactor">
    <cofactor evidence="7">
        <name>heme b</name>
        <dbReference type="ChEBI" id="CHEBI:60344"/>
    </cofactor>
    <text evidence="7">Binds 1 heme b (iron(II)-protoporphyrin IX) group per subunit.</text>
</comment>
<keyword evidence="7" id="KW-0288">FMN</keyword>
<keyword evidence="2 7" id="KW-0813">Transport</keyword>
<dbReference type="AlphaFoldDB" id="A0A1N6H4H3"/>
<dbReference type="Proteomes" id="UP000184932">
    <property type="component" value="Unassembled WGS sequence"/>
</dbReference>